<dbReference type="Pfam" id="PF05380">
    <property type="entry name" value="Peptidase_A17"/>
    <property type="match status" value="1"/>
</dbReference>
<dbReference type="PANTHER" id="PTHR47331:SF5">
    <property type="entry name" value="RIBONUCLEASE H"/>
    <property type="match status" value="1"/>
</dbReference>
<dbReference type="PANTHER" id="PTHR47331">
    <property type="entry name" value="PHD-TYPE DOMAIN-CONTAINING PROTEIN"/>
    <property type="match status" value="1"/>
</dbReference>
<dbReference type="OrthoDB" id="6427388at2759"/>
<dbReference type="Proteomes" id="UP000499080">
    <property type="component" value="Unassembled WGS sequence"/>
</dbReference>
<reference evidence="1 2" key="1">
    <citation type="journal article" date="2019" name="Sci. Rep.">
        <title>Orb-weaving spider Araneus ventricosus genome elucidates the spidroin gene catalogue.</title>
        <authorList>
            <person name="Kono N."/>
            <person name="Nakamura H."/>
            <person name="Ohtoshi R."/>
            <person name="Moran D.A.P."/>
            <person name="Shinohara A."/>
            <person name="Yoshida Y."/>
            <person name="Fujiwara M."/>
            <person name="Mori M."/>
            <person name="Tomita M."/>
            <person name="Arakawa K."/>
        </authorList>
    </citation>
    <scope>NUCLEOTIDE SEQUENCE [LARGE SCALE GENOMIC DNA]</scope>
</reference>
<comment type="caution">
    <text evidence="1">The sequence shown here is derived from an EMBL/GenBank/DDBJ whole genome shotgun (WGS) entry which is preliminary data.</text>
</comment>
<dbReference type="AlphaFoldDB" id="A0A4Y2HAT1"/>
<accession>A0A4Y2HAT1</accession>
<organism evidence="1 2">
    <name type="scientific">Araneus ventricosus</name>
    <name type="common">Orbweaver spider</name>
    <name type="synonym">Epeira ventricosa</name>
    <dbReference type="NCBI Taxonomy" id="182803"/>
    <lineage>
        <taxon>Eukaryota</taxon>
        <taxon>Metazoa</taxon>
        <taxon>Ecdysozoa</taxon>
        <taxon>Arthropoda</taxon>
        <taxon>Chelicerata</taxon>
        <taxon>Arachnida</taxon>
        <taxon>Araneae</taxon>
        <taxon>Araneomorphae</taxon>
        <taxon>Entelegynae</taxon>
        <taxon>Araneoidea</taxon>
        <taxon>Araneidae</taxon>
        <taxon>Araneus</taxon>
    </lineage>
</organism>
<keyword evidence="2" id="KW-1185">Reference proteome</keyword>
<sequence length="112" mass="12859">MEASFICSKSHVDPLKSLTLPRHKLIAALLSAKLAKQVSSCLKFDNNIYYWTDSLISYYWIRGDSSGFKPYVKNRVEEIQKFSDPNRWGHCPGKDNTLLISFHPCLVHQLSN</sequence>
<dbReference type="InterPro" id="IPR008042">
    <property type="entry name" value="Retrotrans_Pao"/>
</dbReference>
<protein>
    <submittedName>
        <fullName evidence="1">Uncharacterized protein</fullName>
    </submittedName>
</protein>
<gene>
    <name evidence="1" type="ORF">AVEN_166844_1</name>
</gene>
<evidence type="ECO:0000313" key="1">
    <source>
        <dbReference type="EMBL" id="GBM62348.1"/>
    </source>
</evidence>
<dbReference type="EMBL" id="BGPR01001811">
    <property type="protein sequence ID" value="GBM62348.1"/>
    <property type="molecule type" value="Genomic_DNA"/>
</dbReference>
<evidence type="ECO:0000313" key="2">
    <source>
        <dbReference type="Proteomes" id="UP000499080"/>
    </source>
</evidence>
<proteinExistence type="predicted"/>
<name>A0A4Y2HAT1_ARAVE</name>